<dbReference type="GO" id="GO:1990404">
    <property type="term" value="F:NAD+-protein mono-ADP-ribosyltransferase activity"/>
    <property type="evidence" value="ECO:0007669"/>
    <property type="project" value="TreeGrafter"/>
</dbReference>
<dbReference type="Pfam" id="PF05406">
    <property type="entry name" value="WGR"/>
    <property type="match status" value="1"/>
</dbReference>
<protein>
    <recommendedName>
        <fullName evidence="8">WGR domain-containing protein</fullName>
    </recommendedName>
</protein>
<dbReference type="PROSITE" id="PS51977">
    <property type="entry name" value="WGR"/>
    <property type="match status" value="1"/>
</dbReference>
<keyword evidence="1" id="KW-0328">Glycosyltransferase</keyword>
<evidence type="ECO:0008006" key="8">
    <source>
        <dbReference type="Google" id="ProtNLM"/>
    </source>
</evidence>
<keyword evidence="3" id="KW-0520">NAD</keyword>
<feature type="non-terminal residue" evidence="6">
    <location>
        <position position="288"/>
    </location>
</feature>
<evidence type="ECO:0000256" key="2">
    <source>
        <dbReference type="ARBA" id="ARBA00022679"/>
    </source>
</evidence>
<evidence type="ECO:0000313" key="7">
    <source>
        <dbReference type="Proteomes" id="UP000663881"/>
    </source>
</evidence>
<proteinExistence type="predicted"/>
<gene>
    <name evidence="6" type="ORF">OKA104_LOCUS38549</name>
</gene>
<dbReference type="Gene3D" id="1.20.142.10">
    <property type="entry name" value="Poly(ADP-ribose) polymerase, regulatory domain"/>
    <property type="match status" value="1"/>
</dbReference>
<evidence type="ECO:0000256" key="1">
    <source>
        <dbReference type="ARBA" id="ARBA00022676"/>
    </source>
</evidence>
<evidence type="ECO:0000259" key="4">
    <source>
        <dbReference type="PROSITE" id="PS51060"/>
    </source>
</evidence>
<dbReference type="CDD" id="cd07997">
    <property type="entry name" value="WGR_PARP"/>
    <property type="match status" value="1"/>
</dbReference>
<dbReference type="SMART" id="SM00773">
    <property type="entry name" value="WGR"/>
    <property type="match status" value="1"/>
</dbReference>
<name>A0A819YP46_9BILA</name>
<dbReference type="PROSITE" id="PS51060">
    <property type="entry name" value="PARP_ALPHA_HD"/>
    <property type="match status" value="1"/>
</dbReference>
<dbReference type="SUPFAM" id="SSF142921">
    <property type="entry name" value="WGR domain-like"/>
    <property type="match status" value="1"/>
</dbReference>
<evidence type="ECO:0000259" key="5">
    <source>
        <dbReference type="PROSITE" id="PS51977"/>
    </source>
</evidence>
<dbReference type="Proteomes" id="UP000663881">
    <property type="component" value="Unassembled WGS sequence"/>
</dbReference>
<evidence type="ECO:0000313" key="6">
    <source>
        <dbReference type="EMBL" id="CAF4156564.1"/>
    </source>
</evidence>
<dbReference type="InterPro" id="IPR036930">
    <property type="entry name" value="WGR_dom_sf"/>
</dbReference>
<comment type="caution">
    <text evidence="6">The sequence shown here is derived from an EMBL/GenBank/DDBJ whole genome shotgun (WGS) entry which is preliminary data.</text>
</comment>
<dbReference type="InterPro" id="IPR004102">
    <property type="entry name" value="Poly(ADP-ribose)pol_reg_dom"/>
</dbReference>
<dbReference type="GO" id="GO:0070212">
    <property type="term" value="P:protein poly-ADP-ribosylation"/>
    <property type="evidence" value="ECO:0007669"/>
    <property type="project" value="TreeGrafter"/>
</dbReference>
<sequence length="288" mass="34370">MLIGPLQWYFLFGFIQNEFRTPVDLKFRPELDSTQAIIERFYINDPNKNLLDQPDFYSDAQQLIDKYISKHPSHTQNTAYQVDHLYGMSITGEVLIETDKNEPYDVRLTKTDVNYGIVGLYNFYRMQIIKHKSKNNLYFLFTRWGRIGDAEGQYQLTPYSTLDECRKEFLKVFREKTGNAWKDTNQFEIKPKKYTLIKLNEREIHKYSNVPIDFEHLQTEHVSSKLHSSIFKDFLKTLINRQAIRLNIDKTQLDIEWMPVSQLKRETLQKARDLLIELKNNIEKKQEL</sequence>
<evidence type="ECO:0000256" key="3">
    <source>
        <dbReference type="ARBA" id="ARBA00023027"/>
    </source>
</evidence>
<dbReference type="PANTHER" id="PTHR10459:SF108">
    <property type="entry name" value="POLY [ADP-RIBOSE] POLYMERASE"/>
    <property type="match status" value="1"/>
</dbReference>
<keyword evidence="2" id="KW-0808">Transferase</keyword>
<dbReference type="PANTHER" id="PTHR10459">
    <property type="entry name" value="DNA LIGASE"/>
    <property type="match status" value="1"/>
</dbReference>
<feature type="domain" description="WGR" evidence="5">
    <location>
        <begin position="91"/>
        <end position="194"/>
    </location>
</feature>
<organism evidence="6 7">
    <name type="scientific">Adineta steineri</name>
    <dbReference type="NCBI Taxonomy" id="433720"/>
    <lineage>
        <taxon>Eukaryota</taxon>
        <taxon>Metazoa</taxon>
        <taxon>Spiralia</taxon>
        <taxon>Gnathifera</taxon>
        <taxon>Rotifera</taxon>
        <taxon>Eurotatoria</taxon>
        <taxon>Bdelloidea</taxon>
        <taxon>Adinetida</taxon>
        <taxon>Adinetidae</taxon>
        <taxon>Adineta</taxon>
    </lineage>
</organism>
<dbReference type="InterPro" id="IPR036616">
    <property type="entry name" value="Poly(ADP-ribose)pol_reg_dom_sf"/>
</dbReference>
<dbReference type="GO" id="GO:0006302">
    <property type="term" value="P:double-strand break repair"/>
    <property type="evidence" value="ECO:0007669"/>
    <property type="project" value="TreeGrafter"/>
</dbReference>
<dbReference type="EMBL" id="CAJOAY010007025">
    <property type="protein sequence ID" value="CAF4156564.1"/>
    <property type="molecule type" value="Genomic_DNA"/>
</dbReference>
<dbReference type="InterPro" id="IPR050800">
    <property type="entry name" value="ARTD/PARP"/>
</dbReference>
<dbReference type="GO" id="GO:0003950">
    <property type="term" value="F:NAD+ poly-ADP-ribosyltransferase activity"/>
    <property type="evidence" value="ECO:0007669"/>
    <property type="project" value="InterPro"/>
</dbReference>
<reference evidence="6" key="1">
    <citation type="submission" date="2021-02" db="EMBL/GenBank/DDBJ databases">
        <authorList>
            <person name="Nowell W R."/>
        </authorList>
    </citation>
    <scope>NUCLEOTIDE SEQUENCE</scope>
</reference>
<feature type="domain" description="PARP alpha-helical" evidence="4">
    <location>
        <begin position="224"/>
        <end position="288"/>
    </location>
</feature>
<dbReference type="GO" id="GO:0005730">
    <property type="term" value="C:nucleolus"/>
    <property type="evidence" value="ECO:0007669"/>
    <property type="project" value="TreeGrafter"/>
</dbReference>
<dbReference type="Gene3D" id="2.20.140.10">
    <property type="entry name" value="WGR domain"/>
    <property type="match status" value="1"/>
</dbReference>
<accession>A0A819YP46</accession>
<dbReference type="AlphaFoldDB" id="A0A819YP46"/>
<dbReference type="InterPro" id="IPR008893">
    <property type="entry name" value="WGR_domain"/>
</dbReference>